<dbReference type="AlphaFoldDB" id="C8S493"/>
<dbReference type="eggNOG" id="COG5653">
    <property type="taxonomic scope" value="Bacteria"/>
</dbReference>
<dbReference type="Proteomes" id="UP000010121">
    <property type="component" value="Unassembled WGS sequence"/>
</dbReference>
<sequence length="349" mass="38493">MIQSSPVSVLSLNTALAQPLPAALNGPVSDARWLGLWAAAFCAAEPVALVSRGTFLPLCREMRGPMAGAQVLRGMTNGQSQYTPAALDPTATDRAAQDILKALKRMAGWDFLHLQGLPESVAAALEQAALALGLRPVTEHVFANLETDLAAIRAGTRTYPLRGETRRRKDRQLRALQREGEVSFVRATEGQLPEAMRAYLAAEQRSWKARAGEVLADGGALEQFYHGLAQLPGVEIWLLRLQEEVIAGVILRRGGGTLVALKCLYDQRFHKFSPAILLLHRVLQYALGDPDLARIDWYSDKDSYRIFSTDACARRDLVIWSDGMRPTFLRHSRQMLQWIRAASRAGKAT</sequence>
<protein>
    <submittedName>
        <fullName evidence="2">Protein involved in cellulose biosynthesis-like protein</fullName>
    </submittedName>
</protein>
<feature type="domain" description="BioF2-like acetyltransferase" evidence="1">
    <location>
        <begin position="165"/>
        <end position="301"/>
    </location>
</feature>
<keyword evidence="3" id="KW-1185">Reference proteome</keyword>
<comment type="caution">
    <text evidence="2">The sequence shown here is derived from an EMBL/GenBank/DDBJ whole genome shotgun (WGS) entry which is preliminary data.</text>
</comment>
<name>C8S493_9RHOB</name>
<dbReference type="STRING" id="371731.Rsw2DRAFT_2871"/>
<dbReference type="EMBL" id="ACYY01000024">
    <property type="protein sequence ID" value="EEW24152.1"/>
    <property type="molecule type" value="Genomic_DNA"/>
</dbReference>
<dbReference type="RefSeq" id="WP_008032177.1">
    <property type="nucleotide sequence ID" value="NZ_ACYY01000024.1"/>
</dbReference>
<accession>C8S493</accession>
<evidence type="ECO:0000313" key="3">
    <source>
        <dbReference type="Proteomes" id="UP000010121"/>
    </source>
</evidence>
<dbReference type="SUPFAM" id="SSF55729">
    <property type="entry name" value="Acyl-CoA N-acyltransferases (Nat)"/>
    <property type="match status" value="1"/>
</dbReference>
<evidence type="ECO:0000313" key="2">
    <source>
        <dbReference type="EMBL" id="EEW24152.1"/>
    </source>
</evidence>
<evidence type="ECO:0000259" key="1">
    <source>
        <dbReference type="Pfam" id="PF13480"/>
    </source>
</evidence>
<reference evidence="2 3" key="1">
    <citation type="submission" date="2009-08" db="EMBL/GenBank/DDBJ databases">
        <title>The draft genome of Rhodobacter sp. SW2.</title>
        <authorList>
            <consortium name="US DOE Joint Genome Institute (JGI-PGF)"/>
            <person name="Lucas S."/>
            <person name="Copeland A."/>
            <person name="Lapidus A."/>
            <person name="Glavina del Rio T."/>
            <person name="Tice H."/>
            <person name="Bruce D."/>
            <person name="Goodwin L."/>
            <person name="Pitluck S."/>
            <person name="Larimer F."/>
            <person name="Land M.L."/>
            <person name="Hauser L."/>
            <person name="Emerson D."/>
        </authorList>
    </citation>
    <scope>NUCLEOTIDE SEQUENCE [LARGE SCALE GENOMIC DNA]</scope>
    <source>
        <strain evidence="2 3">SW2</strain>
    </source>
</reference>
<dbReference type="InterPro" id="IPR016181">
    <property type="entry name" value="Acyl_CoA_acyltransferase"/>
</dbReference>
<dbReference type="Pfam" id="PF13480">
    <property type="entry name" value="Acetyltransf_6"/>
    <property type="match status" value="1"/>
</dbReference>
<proteinExistence type="predicted"/>
<organism evidence="2 3">
    <name type="scientific">Rhodobacter ferrooxidans</name>
    <dbReference type="NCBI Taxonomy" id="371731"/>
    <lineage>
        <taxon>Bacteria</taxon>
        <taxon>Pseudomonadati</taxon>
        <taxon>Pseudomonadota</taxon>
        <taxon>Alphaproteobacteria</taxon>
        <taxon>Rhodobacterales</taxon>
        <taxon>Rhodobacter group</taxon>
        <taxon>Rhodobacter</taxon>
    </lineage>
</organism>
<gene>
    <name evidence="2" type="ORF">Rsw2DRAFT_2871</name>
</gene>
<dbReference type="InterPro" id="IPR038740">
    <property type="entry name" value="BioF2-like_GNAT_dom"/>
</dbReference>